<comment type="caution">
    <text evidence="2">The sequence shown here is derived from an EMBL/GenBank/DDBJ whole genome shotgun (WGS) entry which is preliminary data.</text>
</comment>
<name>A0ABU8C3I7_9GAMM</name>
<feature type="transmembrane region" description="Helical" evidence="1">
    <location>
        <begin position="73"/>
        <end position="96"/>
    </location>
</feature>
<evidence type="ECO:0000313" key="2">
    <source>
        <dbReference type="EMBL" id="MEH8016481.1"/>
    </source>
</evidence>
<gene>
    <name evidence="2" type="ORF">MN202_04510</name>
</gene>
<dbReference type="RefSeq" id="WP_335734901.1">
    <property type="nucleotide sequence ID" value="NZ_JALAAR010000003.1"/>
</dbReference>
<proteinExistence type="predicted"/>
<evidence type="ECO:0000256" key="1">
    <source>
        <dbReference type="SAM" id="Phobius"/>
    </source>
</evidence>
<evidence type="ECO:0000313" key="3">
    <source>
        <dbReference type="Proteomes" id="UP001375382"/>
    </source>
</evidence>
<keyword evidence="1" id="KW-0812">Transmembrane</keyword>
<accession>A0ABU8C3I7</accession>
<feature type="transmembrane region" description="Helical" evidence="1">
    <location>
        <begin position="31"/>
        <end position="52"/>
    </location>
</feature>
<sequence length="148" mass="16463">MKYIYLLYIYAVFPLAFLGLAKHKILTLSNMGYVVPALFIVMSAFFPTIFHLTSRMIVTSGKCKIRFGFLPKLAVFLLSVVCSLAVFAWSPGAYILQCQLTGKHEADLQGEGFYAVDNQLYIDAKVGFESLLSLSSAERIAVKDCVIM</sequence>
<organism evidence="2 3">
    <name type="scientific">Rheinheimera muenzenbergensis</name>
    <dbReference type="NCBI Taxonomy" id="1193628"/>
    <lineage>
        <taxon>Bacteria</taxon>
        <taxon>Pseudomonadati</taxon>
        <taxon>Pseudomonadota</taxon>
        <taxon>Gammaproteobacteria</taxon>
        <taxon>Chromatiales</taxon>
        <taxon>Chromatiaceae</taxon>
        <taxon>Rheinheimera</taxon>
    </lineage>
</organism>
<reference evidence="2 3" key="1">
    <citation type="journal article" date="2023" name="Ecotoxicol. Environ. Saf.">
        <title>Mercury remediation potential of mercury-resistant strain Rheinheimera metallidurans sp. nov. isolated from a municipal waste dumping site.</title>
        <authorList>
            <person name="Yadav V."/>
            <person name="Manjhi A."/>
            <person name="Vadakedath N."/>
        </authorList>
    </citation>
    <scope>NUCLEOTIDE SEQUENCE [LARGE SCALE GENOMIC DNA]</scope>
    <source>
        <strain evidence="2 3">E-49</strain>
    </source>
</reference>
<keyword evidence="3" id="KW-1185">Reference proteome</keyword>
<keyword evidence="1" id="KW-1133">Transmembrane helix</keyword>
<keyword evidence="1" id="KW-0472">Membrane</keyword>
<dbReference type="Proteomes" id="UP001375382">
    <property type="component" value="Unassembled WGS sequence"/>
</dbReference>
<dbReference type="EMBL" id="JALAAR010000003">
    <property type="protein sequence ID" value="MEH8016481.1"/>
    <property type="molecule type" value="Genomic_DNA"/>
</dbReference>
<protein>
    <submittedName>
        <fullName evidence="2">Uncharacterized protein</fullName>
    </submittedName>
</protein>